<dbReference type="SUPFAM" id="SSF46689">
    <property type="entry name" value="Homeodomain-like"/>
    <property type="match status" value="2"/>
</dbReference>
<evidence type="ECO:0000313" key="5">
    <source>
        <dbReference type="EMBL" id="MBN2910591.1"/>
    </source>
</evidence>
<accession>A0ABS2WM53</accession>
<gene>
    <name evidence="5" type="ORF">JQC72_13885</name>
</gene>
<dbReference type="InterPro" id="IPR020449">
    <property type="entry name" value="Tscrpt_reg_AraC-type_HTH"/>
</dbReference>
<evidence type="ECO:0000256" key="3">
    <source>
        <dbReference type="ARBA" id="ARBA00023163"/>
    </source>
</evidence>
<dbReference type="PANTHER" id="PTHR43280">
    <property type="entry name" value="ARAC-FAMILY TRANSCRIPTIONAL REGULATOR"/>
    <property type="match status" value="1"/>
</dbReference>
<proteinExistence type="predicted"/>
<evidence type="ECO:0000313" key="6">
    <source>
        <dbReference type="Proteomes" id="UP001177120"/>
    </source>
</evidence>
<dbReference type="InterPro" id="IPR009057">
    <property type="entry name" value="Homeodomain-like_sf"/>
</dbReference>
<dbReference type="InterPro" id="IPR041522">
    <property type="entry name" value="CdaR_GGDEF"/>
</dbReference>
<evidence type="ECO:0000259" key="4">
    <source>
        <dbReference type="PROSITE" id="PS01124"/>
    </source>
</evidence>
<dbReference type="Proteomes" id="UP001177120">
    <property type="component" value="Unassembled WGS sequence"/>
</dbReference>
<dbReference type="PROSITE" id="PS01124">
    <property type="entry name" value="HTH_ARAC_FAMILY_2"/>
    <property type="match status" value="1"/>
</dbReference>
<keyword evidence="3" id="KW-0804">Transcription</keyword>
<evidence type="ECO:0000256" key="2">
    <source>
        <dbReference type="ARBA" id="ARBA00023125"/>
    </source>
</evidence>
<dbReference type="Pfam" id="PF17853">
    <property type="entry name" value="GGDEF_2"/>
    <property type="match status" value="1"/>
</dbReference>
<keyword evidence="1" id="KW-0805">Transcription regulation</keyword>
<dbReference type="RefSeq" id="WP_205496638.1">
    <property type="nucleotide sequence ID" value="NZ_JAFHAP010000013.1"/>
</dbReference>
<dbReference type="SMART" id="SM00342">
    <property type="entry name" value="HTH_ARAC"/>
    <property type="match status" value="1"/>
</dbReference>
<dbReference type="Gene3D" id="1.10.10.60">
    <property type="entry name" value="Homeodomain-like"/>
    <property type="match status" value="2"/>
</dbReference>
<dbReference type="PANTHER" id="PTHR43280:SF28">
    <property type="entry name" value="HTH-TYPE TRANSCRIPTIONAL ACTIVATOR RHAS"/>
    <property type="match status" value="1"/>
</dbReference>
<dbReference type="PRINTS" id="PR00032">
    <property type="entry name" value="HTHARAC"/>
</dbReference>
<protein>
    <submittedName>
        <fullName evidence="5">AraC family transcriptional regulator</fullName>
    </submittedName>
</protein>
<reference evidence="5" key="1">
    <citation type="journal article" date="2024" name="Int. J. Syst. Evol. Microbiol.">
        <title>Polycladomyces zharkentensis sp. nov., a novel thermophilic cellulose- and starch-degrading member of the Bacillota from a geothermal aquifer in Kazakhstan.</title>
        <authorList>
            <person name="Mashzhan A."/>
            <person name="Kistaubayeva A."/>
            <person name="Javier-Lopez R."/>
            <person name="Bissenova U."/>
            <person name="Bissenbay A."/>
            <person name="Birkeland N.K."/>
        </authorList>
    </citation>
    <scope>NUCLEOTIDE SEQUENCE</scope>
    <source>
        <strain evidence="5">ZKZ2T</strain>
    </source>
</reference>
<keyword evidence="2" id="KW-0238">DNA-binding</keyword>
<comment type="caution">
    <text evidence="5">The sequence shown here is derived from an EMBL/GenBank/DDBJ whole genome shotgun (WGS) entry which is preliminary data.</text>
</comment>
<sequence>MKQDPAQATFSNLLLSGTLVHEGSFQEMQEAFGIGLHPHIVMVISIDRYPDLVIGKPFHWPMEIGHQVVEGVCEAVTVPFVWVWVAEGVLAVLLQLSLDPPSERTCREATNRIARQIQKCCKARGVNVSIGIGGYYDNPYMLHYSYEEAKESMVDRFFQGNSLIFHYEKKTSESGAWQSPLAPEERAELVARVRIGDEEGTVIYLHTLLEKLAHTCSHDVNMFKSEAVELIITMSRQVLESGANAAVILSENARFIQDLYLTIRYDKFVQKVCEYARRLTQQMELSLTSASPVIRKAVRYLKENLQRRVSLEEVAQYCCVSVYHLSHLFKRETGMTVVDFLNKLRVEKAMHFLEATDCTIQEIAYFVGFQDANYFSRTFKKYVKYSPSAYRRAKLC</sequence>
<dbReference type="InterPro" id="IPR018060">
    <property type="entry name" value="HTH_AraC"/>
</dbReference>
<organism evidence="5 6">
    <name type="scientific">Polycladomyces zharkentensis</name>
    <dbReference type="NCBI Taxonomy" id="2807616"/>
    <lineage>
        <taxon>Bacteria</taxon>
        <taxon>Bacillati</taxon>
        <taxon>Bacillota</taxon>
        <taxon>Bacilli</taxon>
        <taxon>Bacillales</taxon>
        <taxon>Thermoactinomycetaceae</taxon>
        <taxon>Polycladomyces</taxon>
    </lineage>
</organism>
<feature type="domain" description="HTH araC/xylS-type" evidence="4">
    <location>
        <begin position="295"/>
        <end position="393"/>
    </location>
</feature>
<dbReference type="EMBL" id="JAFHAP010000013">
    <property type="protein sequence ID" value="MBN2910591.1"/>
    <property type="molecule type" value="Genomic_DNA"/>
</dbReference>
<keyword evidence="6" id="KW-1185">Reference proteome</keyword>
<name>A0ABS2WM53_9BACL</name>
<dbReference type="Pfam" id="PF12833">
    <property type="entry name" value="HTH_18"/>
    <property type="match status" value="1"/>
</dbReference>
<evidence type="ECO:0000256" key="1">
    <source>
        <dbReference type="ARBA" id="ARBA00023015"/>
    </source>
</evidence>